<proteinExistence type="predicted"/>
<reference evidence="2 3" key="1">
    <citation type="journal article" date="2016" name="Sci. Rep.">
        <title>Metabolic traits of an uncultured archaeal lineage -MSBL1- from brine pools of the Red Sea.</title>
        <authorList>
            <person name="Mwirichia R."/>
            <person name="Alam I."/>
            <person name="Rashid M."/>
            <person name="Vinu M."/>
            <person name="Ba-Alawi W."/>
            <person name="Anthony Kamau A."/>
            <person name="Kamanda Ngugi D."/>
            <person name="Goker M."/>
            <person name="Klenk H.P."/>
            <person name="Bajic V."/>
            <person name="Stingl U."/>
        </authorList>
    </citation>
    <scope>NUCLEOTIDE SEQUENCE [LARGE SCALE GENOMIC DNA]</scope>
    <source>
        <strain evidence="2">SCGC-AAA382N08</strain>
    </source>
</reference>
<sequence length="154" mass="17417">METWDWGIENKTYTSAQVLGRAKLVKDMEKVPTFYIPEIIDDNTASENVTVKILASDEKENYAENRTTITIVNSIKAKPGGPYEVYEGQTIKLDGRESGGKDKEYNWGIKNPSEDTSLENDLTSTPTFHAPQNIAKKEEVEMLCCVNLDKNFYL</sequence>
<gene>
    <name evidence="2" type="ORF">AKJ56_01055</name>
</gene>
<dbReference type="Proteomes" id="UP000070175">
    <property type="component" value="Unassembled WGS sequence"/>
</dbReference>
<keyword evidence="3" id="KW-1185">Reference proteome</keyword>
<name>A0A133VQ30_9EURY</name>
<evidence type="ECO:0000256" key="1">
    <source>
        <dbReference type="SAM" id="MobiDB-lite"/>
    </source>
</evidence>
<evidence type="ECO:0000313" key="2">
    <source>
        <dbReference type="EMBL" id="KXB08527.1"/>
    </source>
</evidence>
<dbReference type="EMBL" id="LHYJ01000011">
    <property type="protein sequence ID" value="KXB08527.1"/>
    <property type="molecule type" value="Genomic_DNA"/>
</dbReference>
<dbReference type="AlphaFoldDB" id="A0A133VQ30"/>
<feature type="region of interest" description="Disordered" evidence="1">
    <location>
        <begin position="94"/>
        <end position="121"/>
    </location>
</feature>
<accession>A0A133VQ30</accession>
<protein>
    <submittedName>
        <fullName evidence="2">Uncharacterized protein</fullName>
    </submittedName>
</protein>
<evidence type="ECO:0000313" key="3">
    <source>
        <dbReference type="Proteomes" id="UP000070175"/>
    </source>
</evidence>
<comment type="caution">
    <text evidence="2">The sequence shown here is derived from an EMBL/GenBank/DDBJ whole genome shotgun (WGS) entry which is preliminary data.</text>
</comment>
<organism evidence="2 3">
    <name type="scientific">candidate division MSBL1 archaeon SCGC-AAA382N08</name>
    <dbReference type="NCBI Taxonomy" id="1698285"/>
    <lineage>
        <taxon>Archaea</taxon>
        <taxon>Methanobacteriati</taxon>
        <taxon>Methanobacteriota</taxon>
        <taxon>candidate division MSBL1</taxon>
    </lineage>
</organism>
<feature type="compositionally biased region" description="Basic and acidic residues" evidence="1">
    <location>
        <begin position="94"/>
        <end position="105"/>
    </location>
</feature>